<feature type="repeat" description="TPR" evidence="10">
    <location>
        <begin position="245"/>
        <end position="278"/>
    </location>
</feature>
<keyword evidence="9" id="KW-0206">Cytoskeleton</keyword>
<dbReference type="GO" id="GO:0019894">
    <property type="term" value="F:kinesin binding"/>
    <property type="evidence" value="ECO:0007669"/>
    <property type="project" value="TreeGrafter"/>
</dbReference>
<reference evidence="11" key="2">
    <citation type="journal article" date="2022" name="Microbiol. Resour. Announc.">
        <title>Metagenome Sequencing to Explore Phylogenomics of Terrestrial Cyanobacteria.</title>
        <authorList>
            <person name="Ward R.D."/>
            <person name="Stajich J.E."/>
            <person name="Johansen J.R."/>
            <person name="Huntemann M."/>
            <person name="Clum A."/>
            <person name="Foster B."/>
            <person name="Foster B."/>
            <person name="Roux S."/>
            <person name="Palaniappan K."/>
            <person name="Varghese N."/>
            <person name="Mukherjee S."/>
            <person name="Reddy T.B.K."/>
            <person name="Daum C."/>
            <person name="Copeland A."/>
            <person name="Chen I.A."/>
            <person name="Ivanova N.N."/>
            <person name="Kyrpides N.C."/>
            <person name="Shapiro N."/>
            <person name="Eloe-Fadrosh E.A."/>
            <person name="Pietrasiak N."/>
        </authorList>
    </citation>
    <scope>NUCLEOTIDE SEQUENCE</scope>
    <source>
        <strain evidence="11">GSE-TBD4-15B</strain>
    </source>
</reference>
<dbReference type="InterPro" id="IPR002151">
    <property type="entry name" value="Kinesin_light"/>
</dbReference>
<protein>
    <submittedName>
        <fullName evidence="11">Tetratricopeptide repeat protein</fullName>
    </submittedName>
</protein>
<evidence type="ECO:0000256" key="10">
    <source>
        <dbReference type="PROSITE-ProRule" id="PRU00339"/>
    </source>
</evidence>
<dbReference type="SUPFAM" id="SSF48452">
    <property type="entry name" value="TPR-like"/>
    <property type="match status" value="1"/>
</dbReference>
<keyword evidence="8" id="KW-0505">Motor protein</keyword>
<dbReference type="GO" id="GO:0005874">
    <property type="term" value="C:microtubule"/>
    <property type="evidence" value="ECO:0007669"/>
    <property type="project" value="UniProtKB-KW"/>
</dbReference>
<evidence type="ECO:0000256" key="2">
    <source>
        <dbReference type="ARBA" id="ARBA00009622"/>
    </source>
</evidence>
<evidence type="ECO:0000256" key="7">
    <source>
        <dbReference type="ARBA" id="ARBA00023054"/>
    </source>
</evidence>
<reference evidence="11" key="1">
    <citation type="submission" date="2021-05" db="EMBL/GenBank/DDBJ databases">
        <authorList>
            <person name="Pietrasiak N."/>
            <person name="Ward R."/>
            <person name="Stajich J.E."/>
            <person name="Kurbessoian T."/>
        </authorList>
    </citation>
    <scope>NUCLEOTIDE SEQUENCE</scope>
    <source>
        <strain evidence="11">GSE-TBD4-15B</strain>
    </source>
</reference>
<evidence type="ECO:0000313" key="11">
    <source>
        <dbReference type="EMBL" id="MBW4467288.1"/>
    </source>
</evidence>
<organism evidence="11 12">
    <name type="scientific">Pegethrix bostrychoides GSE-TBD4-15B</name>
    <dbReference type="NCBI Taxonomy" id="2839662"/>
    <lineage>
        <taxon>Bacteria</taxon>
        <taxon>Bacillati</taxon>
        <taxon>Cyanobacteriota</taxon>
        <taxon>Cyanophyceae</taxon>
        <taxon>Oculatellales</taxon>
        <taxon>Oculatellaceae</taxon>
        <taxon>Pegethrix</taxon>
    </lineage>
</organism>
<keyword evidence="5" id="KW-0677">Repeat</keyword>
<proteinExistence type="inferred from homology"/>
<comment type="similarity">
    <text evidence="2">Belongs to the kinesin light chain family.</text>
</comment>
<comment type="caution">
    <text evidence="11">The sequence shown here is derived from an EMBL/GenBank/DDBJ whole genome shotgun (WGS) entry which is preliminary data.</text>
</comment>
<dbReference type="SMART" id="SM00028">
    <property type="entry name" value="TPR"/>
    <property type="match status" value="7"/>
</dbReference>
<dbReference type="Pfam" id="PF13424">
    <property type="entry name" value="TPR_12"/>
    <property type="match status" value="2"/>
</dbReference>
<dbReference type="GO" id="GO:0005737">
    <property type="term" value="C:cytoplasm"/>
    <property type="evidence" value="ECO:0007669"/>
    <property type="project" value="TreeGrafter"/>
</dbReference>
<evidence type="ECO:0000256" key="1">
    <source>
        <dbReference type="ARBA" id="ARBA00004245"/>
    </source>
</evidence>
<dbReference type="Gene3D" id="1.25.40.10">
    <property type="entry name" value="Tetratricopeptide repeat domain"/>
    <property type="match status" value="3"/>
</dbReference>
<dbReference type="AlphaFoldDB" id="A0A951PDC8"/>
<feature type="repeat" description="TPR" evidence="10">
    <location>
        <begin position="455"/>
        <end position="488"/>
    </location>
</feature>
<feature type="repeat" description="TPR" evidence="10">
    <location>
        <begin position="329"/>
        <end position="362"/>
    </location>
</feature>
<evidence type="ECO:0000256" key="5">
    <source>
        <dbReference type="ARBA" id="ARBA00022737"/>
    </source>
</evidence>
<accession>A0A951PDC8</accession>
<evidence type="ECO:0000256" key="8">
    <source>
        <dbReference type="ARBA" id="ARBA00023175"/>
    </source>
</evidence>
<dbReference type="PROSITE" id="PS50005">
    <property type="entry name" value="TPR"/>
    <property type="match status" value="5"/>
</dbReference>
<evidence type="ECO:0000256" key="3">
    <source>
        <dbReference type="ARBA" id="ARBA00022490"/>
    </source>
</evidence>
<keyword evidence="4" id="KW-0493">Microtubule</keyword>
<dbReference type="Pfam" id="PF13374">
    <property type="entry name" value="TPR_10"/>
    <property type="match status" value="2"/>
</dbReference>
<dbReference type="Proteomes" id="UP000707356">
    <property type="component" value="Unassembled WGS sequence"/>
</dbReference>
<feature type="repeat" description="TPR" evidence="10">
    <location>
        <begin position="287"/>
        <end position="320"/>
    </location>
</feature>
<dbReference type="Pfam" id="PF13176">
    <property type="entry name" value="TPR_7"/>
    <property type="match status" value="1"/>
</dbReference>
<keyword evidence="7" id="KW-0175">Coiled coil</keyword>
<evidence type="ECO:0000256" key="6">
    <source>
        <dbReference type="ARBA" id="ARBA00022803"/>
    </source>
</evidence>
<evidence type="ECO:0000256" key="9">
    <source>
        <dbReference type="ARBA" id="ARBA00023212"/>
    </source>
</evidence>
<comment type="subcellular location">
    <subcellularLocation>
        <location evidence="1">Cytoplasm</location>
        <location evidence="1">Cytoskeleton</location>
    </subcellularLocation>
</comment>
<evidence type="ECO:0000256" key="4">
    <source>
        <dbReference type="ARBA" id="ARBA00022701"/>
    </source>
</evidence>
<gene>
    <name evidence="11" type="ORF">KME07_17820</name>
</gene>
<dbReference type="InterPro" id="IPR019734">
    <property type="entry name" value="TPR_rpt"/>
</dbReference>
<dbReference type="InterPro" id="IPR011990">
    <property type="entry name" value="TPR-like_helical_dom_sf"/>
</dbReference>
<keyword evidence="6 10" id="KW-0802">TPR repeat</keyword>
<dbReference type="GO" id="GO:0007018">
    <property type="term" value="P:microtubule-based movement"/>
    <property type="evidence" value="ECO:0007669"/>
    <property type="project" value="TreeGrafter"/>
</dbReference>
<dbReference type="PANTHER" id="PTHR45783:SF3">
    <property type="entry name" value="KINESIN LIGHT CHAIN"/>
    <property type="match status" value="1"/>
</dbReference>
<dbReference type="PANTHER" id="PTHR45783">
    <property type="entry name" value="KINESIN LIGHT CHAIN"/>
    <property type="match status" value="1"/>
</dbReference>
<dbReference type="EMBL" id="JAHHHV010000075">
    <property type="protein sequence ID" value="MBW4467288.1"/>
    <property type="molecule type" value="Genomic_DNA"/>
</dbReference>
<name>A0A951PDC8_9CYAN</name>
<feature type="repeat" description="TPR" evidence="10">
    <location>
        <begin position="497"/>
        <end position="530"/>
    </location>
</feature>
<evidence type="ECO:0000313" key="12">
    <source>
        <dbReference type="Proteomes" id="UP000707356"/>
    </source>
</evidence>
<dbReference type="PRINTS" id="PR00381">
    <property type="entry name" value="KINESINLIGHT"/>
</dbReference>
<dbReference type="GO" id="GO:0005871">
    <property type="term" value="C:kinesin complex"/>
    <property type="evidence" value="ECO:0007669"/>
    <property type="project" value="InterPro"/>
</dbReference>
<keyword evidence="3" id="KW-0963">Cytoplasm</keyword>
<sequence>MGTIDDLAQRLTRWGLRQTGGLLRVEYSSEFARQQVMQQVKQALQAQQISLEEISLPRAQPPETVVRFLLEALEQSQSPVVSVVGFASAFGSQVPLPDALRLFNFNRERFVAAGKLQIWWMTPNFLQTAIHAMPDLNSWFSQRLQLIEPIALPADASLAITRSGESTEGFVANLEDAKRRVYELLQRERAAQAAGASDLERLQTYILPALEALADVGAEQSLHDLTMQFEGLLNQLKFSNTPEIATSLGRLANLYAAQGRYSEAEPLYLQALEIRRSQLGAEHPTTATSLNNLAKLYRAQGRYSEAEPLFLDALNIKRRQLGAEHPSTALSLNNLAMLYDSQGRYSEAEPLFLDALNINRRQLGAEHPDTASSLNNLAALYHFQGRYGEAEPLFLDALNIRRSQLGAEHPSTATSLNNLALLYKSQGRYGEAEPLYLDALNIRRSQLGAEHPDTAQSLNNLANLYDSQGRYSEAELLYLDALNITRSQLGAEHPDTASSLNNLGAFYVERGNFEAAIPLLQQSLAICERVLGDSHPNTLVPRHWLERAQAGE</sequence>